<dbReference type="PATRIC" id="fig|1345695.3.peg.2308"/>
<organism evidence="1 2">
    <name type="scientific">Clostridium saccharobutylicum DSM 13864</name>
    <dbReference type="NCBI Taxonomy" id="1345695"/>
    <lineage>
        <taxon>Bacteria</taxon>
        <taxon>Bacillati</taxon>
        <taxon>Bacillota</taxon>
        <taxon>Clostridia</taxon>
        <taxon>Eubacteriales</taxon>
        <taxon>Clostridiaceae</taxon>
        <taxon>Clostridium</taxon>
    </lineage>
</organism>
<keyword evidence="2" id="KW-1185">Reference proteome</keyword>
<accession>U5MR72</accession>
<dbReference type="Proteomes" id="UP000017118">
    <property type="component" value="Chromosome"/>
</dbReference>
<sequence>MHCSIIHNKLSKILLNLCAAANKEVLFMNRGTSGFLGGWIAGFVKLVIDQIAVAINISSHTLFLEL</sequence>
<evidence type="ECO:0000313" key="2">
    <source>
        <dbReference type="Proteomes" id="UP000017118"/>
    </source>
</evidence>
<reference evidence="1 2" key="1">
    <citation type="journal article" date="2013" name="Genome Announc.">
        <title>Complete Genome Sequence of the Solvent Producer Clostridium saccharobutylicum NCP262 (DSM 13864).</title>
        <authorList>
            <person name="Poehlein A."/>
            <person name="Hartwich K."/>
            <person name="Krabben P."/>
            <person name="Ehrenreich A."/>
            <person name="Liebl W."/>
            <person name="Durre P."/>
            <person name="Gottschalk G."/>
            <person name="Daniel R."/>
        </authorList>
    </citation>
    <scope>NUCLEOTIDE SEQUENCE [LARGE SCALE GENOMIC DNA]</scope>
    <source>
        <strain evidence="1">DSM 13864</strain>
    </source>
</reference>
<dbReference type="EMBL" id="CP006721">
    <property type="protein sequence ID" value="AGX43309.1"/>
    <property type="molecule type" value="Genomic_DNA"/>
</dbReference>
<dbReference type="KEGG" id="csb:CLSA_c23350"/>
<dbReference type="AlphaFoldDB" id="U5MR72"/>
<name>U5MR72_CLOSA</name>
<protein>
    <submittedName>
        <fullName evidence="1">Uncharacterized protein</fullName>
    </submittedName>
</protein>
<evidence type="ECO:0000313" key="1">
    <source>
        <dbReference type="EMBL" id="AGX43309.1"/>
    </source>
</evidence>
<gene>
    <name evidence="1" type="ORF">CLSA_c23350</name>
</gene>
<dbReference type="HOGENOM" id="CLU_2823563_0_0_9"/>
<proteinExistence type="predicted"/>